<sequence>MTVSEKAGHLILQTTRRKSPVFILLALILLIIIYPFRSTLLPTTATSSIANPTDPLTSEPNPDSQPLTSEFKESPTLPARTLLTRPLSHDKTTIPKLIHQTWFPAGSNMSESAQTWVATMKHHYSDWEYVLWDDESNEALVREHFPWFLETYKSLPKEINRADMARNFYMFLFGGMYADVDTEALRPIDPLFASHEVSLASHLHTLSSTTSPGTGKPQVQRAFMGRMAHTLDPEGLGAIPNGWMASPPGHPFWLLPVLSVLENPKGDGSVEGMTGPGILGPLIKQRQSWNIVLCTLNWIFWSNLTILFNKWILEYTPFTILLTTWHLLFATLATQLLAHTTPLLSARKSFPMNTRIYMARIAPIGLLYSASLVCSNVAYVYLNVGFIQMLKAAGPVVTLLTSYLWSVTELTAGKVVNILVIAVSVGVTVSGEMRFSWVGVALQAAALVCDANRLGKMDPLVSLYYTAPICFVMNALLAWKAEVQPLLIAQLQERSTSPATSSSLGLGDIILETGLSTLFANALVGFLLNVAVFTLIGKTSGLTMTLVSIPKNILLIGASVMLWGTRVSLVQAIGYAVALGGLVVYSGGGLVIWGWRAWKRIKGTERRRGRYVEVARKEEGERLV</sequence>
<accession>A0ABR4FVS6</accession>
<reference evidence="6 7" key="1">
    <citation type="submission" date="2024-07" db="EMBL/GenBank/DDBJ databases">
        <title>Section-level genome sequencing and comparative genomics of Aspergillus sections Usti and Cavernicolus.</title>
        <authorList>
            <consortium name="Lawrence Berkeley National Laboratory"/>
            <person name="Nybo J.L."/>
            <person name="Vesth T.C."/>
            <person name="Theobald S."/>
            <person name="Frisvad J.C."/>
            <person name="Larsen T.O."/>
            <person name="Kjaerboelling I."/>
            <person name="Rothschild-Mancinelli K."/>
            <person name="Lyhne E.K."/>
            <person name="Kogle M.E."/>
            <person name="Barry K."/>
            <person name="Clum A."/>
            <person name="Na H."/>
            <person name="Ledsgaard L."/>
            <person name="Lin J."/>
            <person name="Lipzen A."/>
            <person name="Kuo A."/>
            <person name="Riley R."/>
            <person name="Mondo S."/>
            <person name="Labutti K."/>
            <person name="Haridas S."/>
            <person name="Pangalinan J."/>
            <person name="Salamov A.A."/>
            <person name="Simmons B.A."/>
            <person name="Magnuson J.K."/>
            <person name="Chen J."/>
            <person name="Drula E."/>
            <person name="Henrissat B."/>
            <person name="Wiebenga A."/>
            <person name="Lubbers R.J."/>
            <person name="Gomes A.C."/>
            <person name="Makela M.R."/>
            <person name="Stajich J."/>
            <person name="Grigoriev I.V."/>
            <person name="Mortensen U.H."/>
            <person name="De Vries R.P."/>
            <person name="Baker S.E."/>
            <person name="Andersen M.R."/>
        </authorList>
    </citation>
    <scope>NUCLEOTIDE SEQUENCE [LARGE SCALE GENOMIC DNA]</scope>
    <source>
        <strain evidence="6 7">CBS 209.92</strain>
    </source>
</reference>
<keyword evidence="4" id="KW-1133">Transmembrane helix</keyword>
<dbReference type="Proteomes" id="UP001610563">
    <property type="component" value="Unassembled WGS sequence"/>
</dbReference>
<comment type="caution">
    <text evidence="6">The sequence shown here is derived from an EMBL/GenBank/DDBJ whole genome shotgun (WGS) entry which is preliminary data.</text>
</comment>
<dbReference type="InterPro" id="IPR051706">
    <property type="entry name" value="Glycosyltransferase_domain"/>
</dbReference>
<feature type="transmembrane region" description="Helical" evidence="4">
    <location>
        <begin position="412"/>
        <end position="429"/>
    </location>
</feature>
<feature type="domain" description="Sugar phosphate transporter" evidence="5">
    <location>
        <begin position="292"/>
        <end position="586"/>
    </location>
</feature>
<organism evidence="6 7">
    <name type="scientific">Aspergillus keveii</name>
    <dbReference type="NCBI Taxonomy" id="714993"/>
    <lineage>
        <taxon>Eukaryota</taxon>
        <taxon>Fungi</taxon>
        <taxon>Dikarya</taxon>
        <taxon>Ascomycota</taxon>
        <taxon>Pezizomycotina</taxon>
        <taxon>Eurotiomycetes</taxon>
        <taxon>Eurotiomycetidae</taxon>
        <taxon>Eurotiales</taxon>
        <taxon>Aspergillaceae</taxon>
        <taxon>Aspergillus</taxon>
        <taxon>Aspergillus subgen. Nidulantes</taxon>
    </lineage>
</organism>
<evidence type="ECO:0000313" key="7">
    <source>
        <dbReference type="Proteomes" id="UP001610563"/>
    </source>
</evidence>
<protein>
    <submittedName>
        <fullName evidence="6">Nucleotide-diphospho-sugar transferase</fullName>
    </submittedName>
</protein>
<dbReference type="Gene3D" id="3.90.550.20">
    <property type="match status" value="1"/>
</dbReference>
<dbReference type="InterPro" id="IPR007577">
    <property type="entry name" value="GlycoTrfase_DXD_sugar-bd_CS"/>
</dbReference>
<dbReference type="SUPFAM" id="SSF53448">
    <property type="entry name" value="Nucleotide-diphospho-sugar transferases"/>
    <property type="match status" value="1"/>
</dbReference>
<keyword evidence="4" id="KW-0472">Membrane</keyword>
<evidence type="ECO:0000256" key="4">
    <source>
        <dbReference type="SAM" id="Phobius"/>
    </source>
</evidence>
<keyword evidence="4" id="KW-0812">Transmembrane</keyword>
<feature type="transmembrane region" description="Helical" evidence="4">
    <location>
        <begin position="359"/>
        <end position="380"/>
    </location>
</feature>
<dbReference type="InterPro" id="IPR029044">
    <property type="entry name" value="Nucleotide-diphossugar_trans"/>
</dbReference>
<dbReference type="PANTHER" id="PTHR32385">
    <property type="entry name" value="MANNOSYL PHOSPHORYLINOSITOL CERAMIDE SYNTHASE"/>
    <property type="match status" value="1"/>
</dbReference>
<feature type="compositionally biased region" description="Polar residues" evidence="3">
    <location>
        <begin position="50"/>
        <end position="68"/>
    </location>
</feature>
<evidence type="ECO:0000313" key="6">
    <source>
        <dbReference type="EMBL" id="KAL2787366.1"/>
    </source>
</evidence>
<dbReference type="PANTHER" id="PTHR32385:SF23">
    <property type="entry name" value="NUCLEOTIDE-DIPHOSPHO-SUGAR TRANSFERASE"/>
    <property type="match status" value="1"/>
</dbReference>
<dbReference type="GO" id="GO:0016740">
    <property type="term" value="F:transferase activity"/>
    <property type="evidence" value="ECO:0007669"/>
    <property type="project" value="UniProtKB-KW"/>
</dbReference>
<evidence type="ECO:0000256" key="1">
    <source>
        <dbReference type="ARBA" id="ARBA00009003"/>
    </source>
</evidence>
<dbReference type="EMBL" id="JBFTWV010000098">
    <property type="protein sequence ID" value="KAL2787366.1"/>
    <property type="molecule type" value="Genomic_DNA"/>
</dbReference>
<feature type="transmembrane region" description="Helical" evidence="4">
    <location>
        <begin position="572"/>
        <end position="598"/>
    </location>
</feature>
<keyword evidence="2 6" id="KW-0808">Transferase</keyword>
<evidence type="ECO:0000256" key="2">
    <source>
        <dbReference type="ARBA" id="ARBA00022679"/>
    </source>
</evidence>
<evidence type="ECO:0000259" key="5">
    <source>
        <dbReference type="Pfam" id="PF03151"/>
    </source>
</evidence>
<feature type="region of interest" description="Disordered" evidence="3">
    <location>
        <begin position="50"/>
        <end position="71"/>
    </location>
</feature>
<gene>
    <name evidence="6" type="ORF">BJX66DRAFT_327909</name>
</gene>
<dbReference type="InterPro" id="IPR004853">
    <property type="entry name" value="Sugar_P_trans_dom"/>
</dbReference>
<feature type="transmembrane region" description="Helical" evidence="4">
    <location>
        <begin position="518"/>
        <end position="537"/>
    </location>
</feature>
<comment type="similarity">
    <text evidence="1">Belongs to the glycosyltransferase 32 family.</text>
</comment>
<feature type="transmembrane region" description="Helical" evidence="4">
    <location>
        <begin position="20"/>
        <end position="36"/>
    </location>
</feature>
<proteinExistence type="inferred from homology"/>
<evidence type="ECO:0000256" key="3">
    <source>
        <dbReference type="SAM" id="MobiDB-lite"/>
    </source>
</evidence>
<feature type="transmembrane region" description="Helical" evidence="4">
    <location>
        <begin position="463"/>
        <end position="481"/>
    </location>
</feature>
<dbReference type="Pfam" id="PF03151">
    <property type="entry name" value="TPT"/>
    <property type="match status" value="1"/>
</dbReference>
<feature type="transmembrane region" description="Helical" evidence="4">
    <location>
        <begin position="549"/>
        <end position="566"/>
    </location>
</feature>
<keyword evidence="7" id="KW-1185">Reference proteome</keyword>
<feature type="transmembrane region" description="Helical" evidence="4">
    <location>
        <begin position="318"/>
        <end position="338"/>
    </location>
</feature>
<dbReference type="Pfam" id="PF04488">
    <property type="entry name" value="Gly_transf_sug"/>
    <property type="match status" value="1"/>
</dbReference>
<name>A0ABR4FVS6_9EURO</name>